<accession>A0ACB9SER6</accession>
<evidence type="ECO:0000313" key="1">
    <source>
        <dbReference type="EMBL" id="KAI4389941.1"/>
    </source>
</evidence>
<evidence type="ECO:0000313" key="2">
    <source>
        <dbReference type="Proteomes" id="UP001057402"/>
    </source>
</evidence>
<dbReference type="EMBL" id="CM042880">
    <property type="protein sequence ID" value="KAI4389941.1"/>
    <property type="molecule type" value="Genomic_DNA"/>
</dbReference>
<reference evidence="2" key="1">
    <citation type="journal article" date="2023" name="Front. Plant Sci.">
        <title>Chromosomal-level genome assembly of Melastoma candidum provides insights into trichome evolution.</title>
        <authorList>
            <person name="Zhong Y."/>
            <person name="Wu W."/>
            <person name="Sun C."/>
            <person name="Zou P."/>
            <person name="Liu Y."/>
            <person name="Dai S."/>
            <person name="Zhou R."/>
        </authorList>
    </citation>
    <scope>NUCLEOTIDE SEQUENCE [LARGE SCALE GENOMIC DNA]</scope>
</reference>
<proteinExistence type="predicted"/>
<keyword evidence="2" id="KW-1185">Reference proteome</keyword>
<protein>
    <submittedName>
        <fullName evidence="1">Uncharacterized protein</fullName>
    </submittedName>
</protein>
<sequence>MGNNYLYFPVNGIHALWLHSRLSLRPCALRRDLLLKVATSQQQNLGVFSPDDLSAGDPVVETLGGGVGSVNGDGFPNGGADEKVFAENAYLLGVKRKDDDTEQSFGIEESLKELCQLADVAVLAVVGSTYQIGTLGFPSFSSGVHLKGCYFAAIAISLHVSLSYLSFLYSGRLSRPNPRKYIGSGKVADIKSAIHALDVETVVYDDELSPGVDNYEIWRRPLVVM</sequence>
<dbReference type="Proteomes" id="UP001057402">
    <property type="component" value="Chromosome 1"/>
</dbReference>
<comment type="caution">
    <text evidence="1">The sequence shown here is derived from an EMBL/GenBank/DDBJ whole genome shotgun (WGS) entry which is preliminary data.</text>
</comment>
<organism evidence="1 2">
    <name type="scientific">Melastoma candidum</name>
    <dbReference type="NCBI Taxonomy" id="119954"/>
    <lineage>
        <taxon>Eukaryota</taxon>
        <taxon>Viridiplantae</taxon>
        <taxon>Streptophyta</taxon>
        <taxon>Embryophyta</taxon>
        <taxon>Tracheophyta</taxon>
        <taxon>Spermatophyta</taxon>
        <taxon>Magnoliopsida</taxon>
        <taxon>eudicotyledons</taxon>
        <taxon>Gunneridae</taxon>
        <taxon>Pentapetalae</taxon>
        <taxon>rosids</taxon>
        <taxon>malvids</taxon>
        <taxon>Myrtales</taxon>
        <taxon>Melastomataceae</taxon>
        <taxon>Melastomatoideae</taxon>
        <taxon>Melastomateae</taxon>
        <taxon>Melastoma</taxon>
    </lineage>
</organism>
<gene>
    <name evidence="1" type="ORF">MLD38_002107</name>
</gene>
<name>A0ACB9SER6_9MYRT</name>